<proteinExistence type="predicted"/>
<evidence type="ECO:0000256" key="1">
    <source>
        <dbReference type="ARBA" id="ARBA00001917"/>
    </source>
</evidence>
<dbReference type="PANTHER" id="PTHR43303">
    <property type="entry name" value="NADPH DEHYDROGENASE C23G7.10C-RELATED"/>
    <property type="match status" value="1"/>
</dbReference>
<gene>
    <name evidence="2" type="ORF">MGSAQ_001226</name>
</gene>
<dbReference type="AlphaFoldDB" id="A0A1B6NV89"/>
<dbReference type="PANTHER" id="PTHR43303:SF4">
    <property type="entry name" value="NADPH DEHYDROGENASE C23G7.10C-RELATED"/>
    <property type="match status" value="1"/>
</dbReference>
<organism evidence="2">
    <name type="scientific">marine sediment metagenome</name>
    <dbReference type="NCBI Taxonomy" id="412755"/>
    <lineage>
        <taxon>unclassified sequences</taxon>
        <taxon>metagenomes</taxon>
        <taxon>ecological metagenomes</taxon>
    </lineage>
</organism>
<evidence type="ECO:0000313" key="2">
    <source>
        <dbReference type="EMBL" id="KTF07278.1"/>
    </source>
</evidence>
<comment type="caution">
    <text evidence="2">The sequence shown here is derived from an EMBL/GenBank/DDBJ whole genome shotgun (WGS) entry which is preliminary data.</text>
</comment>
<dbReference type="InterPro" id="IPR044152">
    <property type="entry name" value="YqjM-like"/>
</dbReference>
<dbReference type="GO" id="GO:0003959">
    <property type="term" value="F:NADPH dehydrogenase activity"/>
    <property type="evidence" value="ECO:0007669"/>
    <property type="project" value="InterPro"/>
</dbReference>
<reference evidence="2" key="1">
    <citation type="submission" date="2013-11" db="EMBL/GenBank/DDBJ databases">
        <title>Microbial diversity, functional groups and degradation webs in Northern and Southern Mediterranean and Red Sea marine crude oil polluted sites.</title>
        <authorList>
            <person name="Daffonchio D."/>
            <person name="Mapelli F."/>
            <person name="Ferrer M."/>
            <person name="Richter M."/>
            <person name="Cherif A."/>
            <person name="Malkawi H.I."/>
            <person name="Yakimov M.M."/>
            <person name="Abdel-Fattah Y.R."/>
            <person name="Blaghen M."/>
            <person name="Golyshin P.N."/>
            <person name="Kalogerakis N."/>
            <person name="Boon N."/>
            <person name="Magagnini M."/>
            <person name="Fava F."/>
        </authorList>
    </citation>
    <scope>NUCLEOTIDE SEQUENCE</scope>
</reference>
<protein>
    <submittedName>
        <fullName evidence="2">NADH-dependent flavin oxidoreductase</fullName>
    </submittedName>
</protein>
<dbReference type="EMBL" id="AYSL01000648">
    <property type="protein sequence ID" value="KTF07278.1"/>
    <property type="molecule type" value="Genomic_DNA"/>
</dbReference>
<dbReference type="Gene3D" id="3.20.20.70">
    <property type="entry name" value="Aldolase class I"/>
    <property type="match status" value="1"/>
</dbReference>
<dbReference type="GO" id="GO:0050661">
    <property type="term" value="F:NADP binding"/>
    <property type="evidence" value="ECO:0007669"/>
    <property type="project" value="InterPro"/>
</dbReference>
<comment type="cofactor">
    <cofactor evidence="1">
        <name>FMN</name>
        <dbReference type="ChEBI" id="CHEBI:58210"/>
    </cofactor>
</comment>
<dbReference type="InterPro" id="IPR013785">
    <property type="entry name" value="Aldolase_TIM"/>
</dbReference>
<name>A0A1B6NV89_9ZZZZ</name>
<dbReference type="GO" id="GO:0010181">
    <property type="term" value="F:FMN binding"/>
    <property type="evidence" value="ECO:0007669"/>
    <property type="project" value="InterPro"/>
</dbReference>
<dbReference type="SUPFAM" id="SSF51395">
    <property type="entry name" value="FMN-linked oxidoreductases"/>
    <property type="match status" value="1"/>
</dbReference>
<accession>A0A1B6NV89</accession>
<sequence>MGLITEAEQAESIIAEQQADAVALARGILYDPHWPWHAAAELGATVKAPKQYLRSSPHGRPSPIE</sequence>